<proteinExistence type="predicted"/>
<dbReference type="Proteomes" id="UP000789342">
    <property type="component" value="Unassembled WGS sequence"/>
</dbReference>
<gene>
    <name evidence="2" type="ORF">AMORRO_LOCUS14727</name>
</gene>
<name>A0A9N9IKL2_9GLOM</name>
<dbReference type="OrthoDB" id="6109at2759"/>
<dbReference type="EMBL" id="CAJVPV010030630">
    <property type="protein sequence ID" value="CAG8741194.1"/>
    <property type="molecule type" value="Genomic_DNA"/>
</dbReference>
<accession>A0A9N9IKL2</accession>
<organism evidence="2 3">
    <name type="scientific">Acaulospora morrowiae</name>
    <dbReference type="NCBI Taxonomy" id="94023"/>
    <lineage>
        <taxon>Eukaryota</taxon>
        <taxon>Fungi</taxon>
        <taxon>Fungi incertae sedis</taxon>
        <taxon>Mucoromycota</taxon>
        <taxon>Glomeromycotina</taxon>
        <taxon>Glomeromycetes</taxon>
        <taxon>Diversisporales</taxon>
        <taxon>Acaulosporaceae</taxon>
        <taxon>Acaulospora</taxon>
    </lineage>
</organism>
<evidence type="ECO:0000313" key="2">
    <source>
        <dbReference type="EMBL" id="CAG8741194.1"/>
    </source>
</evidence>
<reference evidence="2" key="1">
    <citation type="submission" date="2021-06" db="EMBL/GenBank/DDBJ databases">
        <authorList>
            <person name="Kallberg Y."/>
            <person name="Tangrot J."/>
            <person name="Rosling A."/>
        </authorList>
    </citation>
    <scope>NUCLEOTIDE SEQUENCE</scope>
    <source>
        <strain evidence="2">CL551</strain>
    </source>
</reference>
<evidence type="ECO:0000256" key="1">
    <source>
        <dbReference type="SAM" id="MobiDB-lite"/>
    </source>
</evidence>
<evidence type="ECO:0000313" key="3">
    <source>
        <dbReference type="Proteomes" id="UP000789342"/>
    </source>
</evidence>
<dbReference type="AlphaFoldDB" id="A0A9N9IKL2"/>
<comment type="caution">
    <text evidence="2">The sequence shown here is derived from an EMBL/GenBank/DDBJ whole genome shotgun (WGS) entry which is preliminary data.</text>
</comment>
<feature type="region of interest" description="Disordered" evidence="1">
    <location>
        <begin position="55"/>
        <end position="90"/>
    </location>
</feature>
<keyword evidence="3" id="KW-1185">Reference proteome</keyword>
<protein>
    <submittedName>
        <fullName evidence="2">6552_t:CDS:1</fullName>
    </submittedName>
</protein>
<sequence>MSIYPLYKEIFPPTNVEEVVCANFTSPKDVNVIVARTSVLQIYKFVERAETITEEATGEDDNSLLQGYDKDDDQVVGSGQLNGPRRIQRY</sequence>